<keyword evidence="4" id="KW-1185">Reference proteome</keyword>
<dbReference type="CDD" id="cd03416">
    <property type="entry name" value="CbiX_SirB_N"/>
    <property type="match status" value="1"/>
</dbReference>
<protein>
    <submittedName>
        <fullName evidence="3">Sirohydrochlorin cobaltochelatase</fullName>
        <ecNumber evidence="3">4.99.1.3</ecNumber>
    </submittedName>
</protein>
<dbReference type="EMBL" id="CP018477">
    <property type="protein sequence ID" value="ASV75399.1"/>
    <property type="molecule type" value="Genomic_DNA"/>
</dbReference>
<dbReference type="GO" id="GO:0016852">
    <property type="term" value="F:sirohydrochlorin cobaltochelatase activity"/>
    <property type="evidence" value="ECO:0007669"/>
    <property type="project" value="UniProtKB-EC"/>
</dbReference>
<dbReference type="KEGG" id="ttf:THTE_2797"/>
<dbReference type="InterPro" id="IPR050963">
    <property type="entry name" value="Sirohydro_Cobaltochel/CbiX"/>
</dbReference>
<evidence type="ECO:0000313" key="4">
    <source>
        <dbReference type="Proteomes" id="UP000215086"/>
    </source>
</evidence>
<evidence type="ECO:0000256" key="1">
    <source>
        <dbReference type="ARBA" id="ARBA00022723"/>
    </source>
</evidence>
<dbReference type="PANTHER" id="PTHR33542:SF3">
    <property type="entry name" value="SIROHYDROCHLORIN FERROCHELATASE, CHLOROPLASTIC"/>
    <property type="match status" value="1"/>
</dbReference>
<dbReference type="EC" id="4.99.1.3" evidence="3"/>
<dbReference type="GO" id="GO:0046872">
    <property type="term" value="F:metal ion binding"/>
    <property type="evidence" value="ECO:0007669"/>
    <property type="project" value="UniProtKB-KW"/>
</dbReference>
<dbReference type="CDD" id="cd03414">
    <property type="entry name" value="CbiX_SirB_C"/>
    <property type="match status" value="1"/>
</dbReference>
<name>A0A286RHG3_9BACT</name>
<evidence type="ECO:0000313" key="3">
    <source>
        <dbReference type="EMBL" id="ASV75399.1"/>
    </source>
</evidence>
<accession>A0A286RHG3</accession>
<dbReference type="InterPro" id="IPR002762">
    <property type="entry name" value="CbiX-like"/>
</dbReference>
<dbReference type="AlphaFoldDB" id="A0A286RHG3"/>
<reference evidence="3 4" key="1">
    <citation type="journal article" name="Front. Microbiol.">
        <title>Sugar Metabolism of the First Thermophilic Planctomycete Thermogutta terrifontis: Comparative Genomic and Transcriptomic Approaches.</title>
        <authorList>
            <person name="Elcheninov A.G."/>
            <person name="Menzel P."/>
            <person name="Gudbergsdottir S.R."/>
            <person name="Slesarev A.I."/>
            <person name="Kadnikov V.V."/>
            <person name="Krogh A."/>
            <person name="Bonch-Osmolovskaya E.A."/>
            <person name="Peng X."/>
            <person name="Kublanov I.V."/>
        </authorList>
    </citation>
    <scope>NUCLEOTIDE SEQUENCE [LARGE SCALE GENOMIC DNA]</scope>
    <source>
        <strain evidence="3 4">R1</strain>
    </source>
</reference>
<evidence type="ECO:0000256" key="2">
    <source>
        <dbReference type="ARBA" id="ARBA00023239"/>
    </source>
</evidence>
<dbReference type="Gene3D" id="3.40.50.1400">
    <property type="match status" value="2"/>
</dbReference>
<dbReference type="OrthoDB" id="9797895at2"/>
<dbReference type="Pfam" id="PF01903">
    <property type="entry name" value="CbiX"/>
    <property type="match status" value="2"/>
</dbReference>
<keyword evidence="2 3" id="KW-0456">Lyase</keyword>
<dbReference type="Proteomes" id="UP000215086">
    <property type="component" value="Chromosome"/>
</dbReference>
<dbReference type="PANTHER" id="PTHR33542">
    <property type="entry name" value="SIROHYDROCHLORIN FERROCHELATASE, CHLOROPLASTIC"/>
    <property type="match status" value="1"/>
</dbReference>
<gene>
    <name evidence="3" type="ORF">THTE_2797</name>
</gene>
<dbReference type="SUPFAM" id="SSF53800">
    <property type="entry name" value="Chelatase"/>
    <property type="match status" value="1"/>
</dbReference>
<organism evidence="3 4">
    <name type="scientific">Thermogutta terrifontis</name>
    <dbReference type="NCBI Taxonomy" id="1331910"/>
    <lineage>
        <taxon>Bacteria</taxon>
        <taxon>Pseudomonadati</taxon>
        <taxon>Planctomycetota</taxon>
        <taxon>Planctomycetia</taxon>
        <taxon>Pirellulales</taxon>
        <taxon>Thermoguttaceae</taxon>
        <taxon>Thermogutta</taxon>
    </lineage>
</organism>
<keyword evidence="1" id="KW-0479">Metal-binding</keyword>
<proteinExistence type="predicted"/>
<sequence length="309" mass="35066">MLGPGFLVVRTLPPMYDKTFPSTAVILVPHGTREQAGVNQSLELCVEVFQELNRNFQRLPPFYVGFLEIARPSLEEMLESVVRNGNQKVIVVPIMLFDADHIKKDIPDLTRRAIESYAEKSVTVYITSAYGMRWRLLGLAMERQKEVLADGNLTREQTAYVMVARGTSDEAALRQVETVYELIGMTGYAHRKLCYFAAAEPRVEDVLEQVAQLEGIRSVLVQPYLLFEGYLTNHLRDLLEQSRQKWPHLRWVQTDVLWPSSSLVHILAEKVSDALLGSQRDTLPHDARVLVEGVTKSNSGSYRIVALPW</sequence>